<evidence type="ECO:0000313" key="2">
    <source>
        <dbReference type="Proteomes" id="UP000178264"/>
    </source>
</evidence>
<name>A0A1F7VDB1_9BACT</name>
<dbReference type="EMBL" id="MGER01000028">
    <property type="protein sequence ID" value="OGL88499.1"/>
    <property type="molecule type" value="Genomic_DNA"/>
</dbReference>
<dbReference type="Proteomes" id="UP000178264">
    <property type="component" value="Unassembled WGS sequence"/>
</dbReference>
<proteinExistence type="predicted"/>
<evidence type="ECO:0000313" key="1">
    <source>
        <dbReference type="EMBL" id="OGL88499.1"/>
    </source>
</evidence>
<dbReference type="AlphaFoldDB" id="A0A1F7VDB1"/>
<protein>
    <submittedName>
        <fullName evidence="1">Uncharacterized protein</fullName>
    </submittedName>
</protein>
<comment type="caution">
    <text evidence="1">The sequence shown here is derived from an EMBL/GenBank/DDBJ whole genome shotgun (WGS) entry which is preliminary data.</text>
</comment>
<gene>
    <name evidence="1" type="ORF">A3I42_00125</name>
</gene>
<sequence>MESWVDGVMLALGKTNDLTRYKESYVNAFRVMKDVNLPATTSLILAGNPKLVAGDGYVPDTIEDAIVSIEAALELSPTYFSPNALRLLPGVPHSMGKKFSFLWPVECDELHGGYWENEFLKAHGLKDLRSWHPIFSAYEGVGSLLSKHATPEVCYQILAESVKRINAKNKGSRPGRDRVQLVVEPQFQKKFMKKRDGQYELASFEEISKWRVRKTALIERS</sequence>
<accession>A0A1F7VDB1</accession>
<organism evidence="1 2">
    <name type="scientific">Candidatus Uhrbacteria bacterium RIFCSPLOWO2_02_FULL_49_11</name>
    <dbReference type="NCBI Taxonomy" id="1802409"/>
    <lineage>
        <taxon>Bacteria</taxon>
        <taxon>Candidatus Uhriibacteriota</taxon>
    </lineage>
</organism>
<reference evidence="1 2" key="1">
    <citation type="journal article" date="2016" name="Nat. Commun.">
        <title>Thousands of microbial genomes shed light on interconnected biogeochemical processes in an aquifer system.</title>
        <authorList>
            <person name="Anantharaman K."/>
            <person name="Brown C.T."/>
            <person name="Hug L.A."/>
            <person name="Sharon I."/>
            <person name="Castelle C.J."/>
            <person name="Probst A.J."/>
            <person name="Thomas B.C."/>
            <person name="Singh A."/>
            <person name="Wilkins M.J."/>
            <person name="Karaoz U."/>
            <person name="Brodie E.L."/>
            <person name="Williams K.H."/>
            <person name="Hubbard S.S."/>
            <person name="Banfield J.F."/>
        </authorList>
    </citation>
    <scope>NUCLEOTIDE SEQUENCE [LARGE SCALE GENOMIC DNA]</scope>
</reference>